<dbReference type="AlphaFoldDB" id="A5CYK5"/>
<dbReference type="KEGG" id="pth:PTH_2766"/>
<gene>
    <name evidence="1" type="ordered locus">PTH_2766</name>
</gene>
<dbReference type="HOGENOM" id="CLU_890959_0_0_9"/>
<proteinExistence type="predicted"/>
<name>A5CYK5_PELTS</name>
<dbReference type="Proteomes" id="UP000006556">
    <property type="component" value="Chromosome"/>
</dbReference>
<evidence type="ECO:0000313" key="2">
    <source>
        <dbReference type="Proteomes" id="UP000006556"/>
    </source>
</evidence>
<keyword evidence="2" id="KW-1185">Reference proteome</keyword>
<accession>A5CYK5</accession>
<evidence type="ECO:0000313" key="1">
    <source>
        <dbReference type="EMBL" id="BAF60948.1"/>
    </source>
</evidence>
<dbReference type="EMBL" id="AP009389">
    <property type="protein sequence ID" value="BAF60948.1"/>
    <property type="molecule type" value="Genomic_DNA"/>
</dbReference>
<protein>
    <submittedName>
        <fullName evidence="1">Uncharacterized protein</fullName>
    </submittedName>
</protein>
<sequence>MGADKTGSPGYQDFQPASPLLVELPADGLQVFPEAAGQVRPFQGKFDHGLQVAELVAHVVTLPLEGQAVHGLLPAQHLQGVGKLDLPSRPGPGLGKNGANARLNDVTPHYRQAGRGFLARRLFHQVVDAVHAGTLLDCVQNPVFAYILFGHFHYGNNGGLNLLVQVHQLLQAGLFAAHDVIAQKYGKRLVPDELPGAVNGVAQAQRFLLPHKINVGKLADILDQLEFRGLAGFLELHLQFHGPVEVVFNGPFVPAGYNQDVAYARGNGFLHYVLDCGLIHDWQHFLGLCLGGGQKPHPQAGRRYNSFPDPFQ</sequence>
<organism evidence="1 2">
    <name type="scientific">Pelotomaculum thermopropionicum (strain DSM 13744 / JCM 10971 / SI)</name>
    <dbReference type="NCBI Taxonomy" id="370438"/>
    <lineage>
        <taxon>Bacteria</taxon>
        <taxon>Bacillati</taxon>
        <taxon>Bacillota</taxon>
        <taxon>Clostridia</taxon>
        <taxon>Eubacteriales</taxon>
        <taxon>Desulfotomaculaceae</taxon>
        <taxon>Pelotomaculum</taxon>
    </lineage>
</organism>
<reference evidence="2" key="1">
    <citation type="journal article" date="2008" name="Genome Res.">
        <title>The genome of Pelotomaculum thermopropionicum reveals niche-associated evolution in anaerobic microbiota.</title>
        <authorList>
            <person name="Kosaka T."/>
            <person name="Kato S."/>
            <person name="Shimoyama T."/>
            <person name="Ishii S."/>
            <person name="Abe T."/>
            <person name="Watanabe K."/>
        </authorList>
    </citation>
    <scope>NUCLEOTIDE SEQUENCE [LARGE SCALE GENOMIC DNA]</scope>
    <source>
        <strain evidence="2">DSM 13744 / JCM 10971 / SI</strain>
    </source>
</reference>